<gene>
    <name evidence="1" type="ordered locus">STHERM_c21980</name>
</gene>
<accession>E0RRM2</accession>
<dbReference type="RefSeq" id="WP_013314964.1">
    <property type="nucleotide sequence ID" value="NC_014484.1"/>
</dbReference>
<dbReference type="KEGG" id="sta:STHERM_c21980"/>
<dbReference type="EMBL" id="CP001698">
    <property type="protein sequence ID" value="ADN03126.1"/>
    <property type="molecule type" value="Genomic_DNA"/>
</dbReference>
<sequence length="168" mass="19041">MRRLSLSLGVLILLSACSHTSTPNLLLREEGGVLVCELPHEERRHILSLLEQGFSSKMTLRLRTTRWPLPFLPSTLWAEERRLRRLPEGEWVVETGDGRRTSYPSEELFLRDAFRFSIPRSLLTGGGALIRVDVERVALSPPFTIIPSQLRRRDLAAYEITVPSGALP</sequence>
<dbReference type="AlphaFoldDB" id="E0RRM2"/>
<dbReference type="Proteomes" id="UP000001296">
    <property type="component" value="Chromosome"/>
</dbReference>
<evidence type="ECO:0000313" key="1">
    <source>
        <dbReference type="EMBL" id="ADN03126.1"/>
    </source>
</evidence>
<organism evidence="1 2">
    <name type="scientific">Winmispira thermophila (strain ATCC 49972 / DSM 6192 / RI 19.B1)</name>
    <name type="common">Spirochaeta thermophila</name>
    <dbReference type="NCBI Taxonomy" id="665571"/>
    <lineage>
        <taxon>Bacteria</taxon>
        <taxon>Pseudomonadati</taxon>
        <taxon>Spirochaetota</taxon>
        <taxon>Spirochaetia</taxon>
        <taxon>Winmispirales</taxon>
        <taxon>Winmispiraceae</taxon>
        <taxon>Winmispira</taxon>
    </lineage>
</organism>
<reference evidence="1 2" key="2">
    <citation type="journal article" date="2010" name="J. Bacteriol.">
        <title>Genome sequence of the polysaccharide-degrading, thermophilic anaerobe Spirochaeta thermophila DSM 6192.</title>
        <authorList>
            <person name="Angelov A."/>
            <person name="Liebl S."/>
            <person name="Ballschmiter M."/>
            <person name="Bomeke M."/>
            <person name="Lehmann R."/>
            <person name="Liesegang H."/>
            <person name="Daniel R."/>
            <person name="Liebl W."/>
        </authorList>
    </citation>
    <scope>NUCLEOTIDE SEQUENCE [LARGE SCALE GENOMIC DNA]</scope>
    <source>
        <strain evidence="2">ATCC 49972 / DSM 6192 / RI 19.B1</strain>
    </source>
</reference>
<evidence type="ECO:0000313" key="2">
    <source>
        <dbReference type="Proteomes" id="UP000001296"/>
    </source>
</evidence>
<dbReference type="PaxDb" id="665571-STHERM_c21980"/>
<dbReference type="HOGENOM" id="CLU_1585450_0_0_12"/>
<dbReference type="PROSITE" id="PS51257">
    <property type="entry name" value="PROKAR_LIPOPROTEIN"/>
    <property type="match status" value="1"/>
</dbReference>
<reference key="1">
    <citation type="submission" date="2009-08" db="EMBL/GenBank/DDBJ databases">
        <title>The genome sequence of Spirochaeta thermophila DSM6192.</title>
        <authorList>
            <person name="Angelov A."/>
            <person name="Mientus M."/>
            <person name="Wittenberg S."/>
            <person name="Lehmann R."/>
            <person name="Liesegang H."/>
            <person name="Daniel R."/>
            <person name="Liebl W."/>
        </authorList>
    </citation>
    <scope>NUCLEOTIDE SEQUENCE</scope>
    <source>
        <strain>DSM 6192</strain>
    </source>
</reference>
<name>E0RRM2_WINT6</name>
<protein>
    <recommendedName>
        <fullName evidence="3">Lipoprotein</fullName>
    </recommendedName>
</protein>
<evidence type="ECO:0008006" key="3">
    <source>
        <dbReference type="Google" id="ProtNLM"/>
    </source>
</evidence>
<proteinExistence type="predicted"/>